<proteinExistence type="predicted"/>
<dbReference type="AlphaFoldDB" id="J0QRD3"/>
<dbReference type="RefSeq" id="WP_007477879.1">
    <property type="nucleotide sequence ID" value="NZ_JH725084.1"/>
</dbReference>
<evidence type="ECO:0000313" key="2">
    <source>
        <dbReference type="Proteomes" id="UP000009017"/>
    </source>
</evidence>
<accession>J0QRD3</accession>
<protein>
    <submittedName>
        <fullName evidence="1">Uncharacterized protein</fullName>
    </submittedName>
</protein>
<dbReference type="HOGENOM" id="CLU_2311886_0_0_5"/>
<sequence length="100" mass="10999">RDRVANGDRSCGVDQIVSRSSSRLDKKISAEEHYKKLTTNQQFVSCNPNDFTDQSVTWNAGTDAMLNVVATDVNVRKVAGTPEGIQGYFDSFTLRGIVLS</sequence>
<dbReference type="PATRIC" id="fig|1094557.3.peg.1173"/>
<dbReference type="eggNOG" id="COG5295">
    <property type="taxonomic scope" value="Bacteria"/>
</dbReference>
<name>J0QRD3_9HYPH</name>
<dbReference type="EMBL" id="AIMA01000027">
    <property type="protein sequence ID" value="EJF88381.1"/>
    <property type="molecule type" value="Genomic_DNA"/>
</dbReference>
<reference evidence="1 2" key="1">
    <citation type="submission" date="2012-03" db="EMBL/GenBank/DDBJ databases">
        <title>The Genome Sequence of Bartonella melophagi K-2C.</title>
        <authorList>
            <consortium name="The Broad Institute Genome Sequencing Platform"/>
            <consortium name="The Broad Institute Genome Sequencing Center for Infectious Disease"/>
            <person name="Feldgarden M."/>
            <person name="Kirby J."/>
            <person name="Kosoy M."/>
            <person name="Birtles R."/>
            <person name="Probert W.S."/>
            <person name="Chiaraviglio L."/>
            <person name="Young S.K."/>
            <person name="Zeng Q."/>
            <person name="Gargeya S."/>
            <person name="Fitzgerald M."/>
            <person name="Haas B."/>
            <person name="Abouelleil A."/>
            <person name="Alvarado L."/>
            <person name="Arachchi H.M."/>
            <person name="Berlin A."/>
            <person name="Chapman S.B."/>
            <person name="Gearin G."/>
            <person name="Goldberg J."/>
            <person name="Griggs A."/>
            <person name="Gujja S."/>
            <person name="Hansen M."/>
            <person name="Heiman D."/>
            <person name="Howarth C."/>
            <person name="Larimer J."/>
            <person name="Lui A."/>
            <person name="MacDonald P.J.P."/>
            <person name="McCowen C."/>
            <person name="Montmayeur A."/>
            <person name="Murphy C."/>
            <person name="Neiman D."/>
            <person name="Pearson M."/>
            <person name="Priest M."/>
            <person name="Roberts A."/>
            <person name="Saif S."/>
            <person name="Shea T."/>
            <person name="Sisk P."/>
            <person name="Stolte C."/>
            <person name="Sykes S."/>
            <person name="Wortman J."/>
            <person name="Nusbaum C."/>
            <person name="Birren B."/>
        </authorList>
    </citation>
    <scope>NUCLEOTIDE SEQUENCE [LARGE SCALE GENOMIC DNA]</scope>
    <source>
        <strain evidence="1 2">K-2C</strain>
    </source>
</reference>
<feature type="non-terminal residue" evidence="1">
    <location>
        <position position="1"/>
    </location>
</feature>
<comment type="caution">
    <text evidence="1">The sequence shown here is derived from an EMBL/GenBank/DDBJ whole genome shotgun (WGS) entry which is preliminary data.</text>
</comment>
<gene>
    <name evidence="1" type="ORF">ME3_01123</name>
</gene>
<evidence type="ECO:0000313" key="1">
    <source>
        <dbReference type="EMBL" id="EJF88381.1"/>
    </source>
</evidence>
<keyword evidence="2" id="KW-1185">Reference proteome</keyword>
<organism evidence="1 2">
    <name type="scientific">Bartonella melophagi K-2C</name>
    <dbReference type="NCBI Taxonomy" id="1094557"/>
    <lineage>
        <taxon>Bacteria</taxon>
        <taxon>Pseudomonadati</taxon>
        <taxon>Pseudomonadota</taxon>
        <taxon>Alphaproteobacteria</taxon>
        <taxon>Hyphomicrobiales</taxon>
        <taxon>Bartonellaceae</taxon>
        <taxon>Bartonella</taxon>
    </lineage>
</organism>
<dbReference type="Proteomes" id="UP000009017">
    <property type="component" value="Unassembled WGS sequence"/>
</dbReference>